<dbReference type="RefSeq" id="WP_188850077.1">
    <property type="nucleotide sequence ID" value="NZ_BMJJ01000003.1"/>
</dbReference>
<reference evidence="4" key="1">
    <citation type="journal article" date="2014" name="Int. J. Syst. Evol. Microbiol.">
        <title>Complete genome sequence of Corynebacterium casei LMG S-19264T (=DSM 44701T), isolated from a smear-ripened cheese.</title>
        <authorList>
            <consortium name="US DOE Joint Genome Institute (JGI-PGF)"/>
            <person name="Walter F."/>
            <person name="Albersmeier A."/>
            <person name="Kalinowski J."/>
            <person name="Ruckert C."/>
        </authorList>
    </citation>
    <scope>NUCLEOTIDE SEQUENCE</scope>
    <source>
        <strain evidence="4">CGMCC 1.15493</strain>
    </source>
</reference>
<dbReference type="Gene3D" id="3.90.25.10">
    <property type="entry name" value="UDP-galactose 4-epimerase, domain 1"/>
    <property type="match status" value="1"/>
</dbReference>
<protein>
    <submittedName>
        <fullName evidence="4">NAD-dependent epimerase</fullName>
    </submittedName>
</protein>
<name>A0A916XUW7_9HYPH</name>
<evidence type="ECO:0000256" key="1">
    <source>
        <dbReference type="ARBA" id="ARBA00005125"/>
    </source>
</evidence>
<evidence type="ECO:0000313" key="5">
    <source>
        <dbReference type="Proteomes" id="UP000613160"/>
    </source>
</evidence>
<organism evidence="4 5">
    <name type="scientific">Aureimonas glaciei</name>
    <dbReference type="NCBI Taxonomy" id="1776957"/>
    <lineage>
        <taxon>Bacteria</taxon>
        <taxon>Pseudomonadati</taxon>
        <taxon>Pseudomonadota</taxon>
        <taxon>Alphaproteobacteria</taxon>
        <taxon>Hyphomicrobiales</taxon>
        <taxon>Aurantimonadaceae</taxon>
        <taxon>Aureimonas</taxon>
    </lineage>
</organism>
<proteinExistence type="inferred from homology"/>
<evidence type="ECO:0000313" key="4">
    <source>
        <dbReference type="EMBL" id="GGD14207.1"/>
    </source>
</evidence>
<dbReference type="Proteomes" id="UP000613160">
    <property type="component" value="Unassembled WGS sequence"/>
</dbReference>
<dbReference type="InterPro" id="IPR001509">
    <property type="entry name" value="Epimerase_deHydtase"/>
</dbReference>
<gene>
    <name evidence="4" type="ORF">GCM10011335_16230</name>
</gene>
<dbReference type="SUPFAM" id="SSF51735">
    <property type="entry name" value="NAD(P)-binding Rossmann-fold domains"/>
    <property type="match status" value="1"/>
</dbReference>
<keyword evidence="5" id="KW-1185">Reference proteome</keyword>
<evidence type="ECO:0000259" key="3">
    <source>
        <dbReference type="Pfam" id="PF01370"/>
    </source>
</evidence>
<sequence>MATYVVTGATGFLGSAVIEAFRKRGDQLIVASRQRPPEHELDWLHFDLRDHGTFAALIEARPKGIVHLAWSSTPAIADRDVTADLATNVGGTVALLQHLADIPETVVVFASSGGTVYGPADTLPIPESHALRPISFYGRGKASAEHYGSLFRARDGLDFRVARISNPYGASQSQAKLQGAVPIFARKIIAGEEIVIWGDGGIVRDYLHVEDAAAGLLSVLDLQRQPAEHVPVYNLGSRIGTTLLELIELLGDIVGRKPKVVFQTERSFDVRANILDTSKVLRDTGWGPNISLKAGLTQTVKRLYEELDRAR</sequence>
<dbReference type="Pfam" id="PF01370">
    <property type="entry name" value="Epimerase"/>
    <property type="match status" value="1"/>
</dbReference>
<dbReference type="InterPro" id="IPR036291">
    <property type="entry name" value="NAD(P)-bd_dom_sf"/>
</dbReference>
<accession>A0A916XUW7</accession>
<dbReference type="EMBL" id="BMJJ01000003">
    <property type="protein sequence ID" value="GGD14207.1"/>
    <property type="molecule type" value="Genomic_DNA"/>
</dbReference>
<comment type="pathway">
    <text evidence="1">Bacterial outer membrane biogenesis; LPS O-antigen biosynthesis.</text>
</comment>
<evidence type="ECO:0000256" key="2">
    <source>
        <dbReference type="ARBA" id="ARBA00007637"/>
    </source>
</evidence>
<reference evidence="4" key="2">
    <citation type="submission" date="2020-09" db="EMBL/GenBank/DDBJ databases">
        <authorList>
            <person name="Sun Q."/>
            <person name="Zhou Y."/>
        </authorList>
    </citation>
    <scope>NUCLEOTIDE SEQUENCE</scope>
    <source>
        <strain evidence="4">CGMCC 1.15493</strain>
    </source>
</reference>
<comment type="caution">
    <text evidence="4">The sequence shown here is derived from an EMBL/GenBank/DDBJ whole genome shotgun (WGS) entry which is preliminary data.</text>
</comment>
<comment type="similarity">
    <text evidence="2">Belongs to the NAD(P)-dependent epimerase/dehydratase family.</text>
</comment>
<dbReference type="Gene3D" id="3.40.50.720">
    <property type="entry name" value="NAD(P)-binding Rossmann-like Domain"/>
    <property type="match status" value="1"/>
</dbReference>
<dbReference type="AlphaFoldDB" id="A0A916XUW7"/>
<dbReference type="PANTHER" id="PTHR43000">
    <property type="entry name" value="DTDP-D-GLUCOSE 4,6-DEHYDRATASE-RELATED"/>
    <property type="match status" value="1"/>
</dbReference>
<feature type="domain" description="NAD-dependent epimerase/dehydratase" evidence="3">
    <location>
        <begin position="5"/>
        <end position="236"/>
    </location>
</feature>